<evidence type="ECO:0000256" key="1">
    <source>
        <dbReference type="ARBA" id="ARBA00022889"/>
    </source>
</evidence>
<dbReference type="CDD" id="cd01472">
    <property type="entry name" value="vWA_collagen"/>
    <property type="match status" value="5"/>
</dbReference>
<feature type="domain" description="VWFA" evidence="4">
    <location>
        <begin position="1024"/>
        <end position="1193"/>
    </location>
</feature>
<feature type="domain" description="VWFA" evidence="4">
    <location>
        <begin position="631"/>
        <end position="805"/>
    </location>
</feature>
<dbReference type="CDD" id="cd01450">
    <property type="entry name" value="vWFA_subfamily_ECM"/>
    <property type="match status" value="1"/>
</dbReference>
<proteinExistence type="predicted"/>
<feature type="domain" description="VWFA" evidence="4">
    <location>
        <begin position="243"/>
        <end position="419"/>
    </location>
</feature>
<evidence type="ECO:0000313" key="5">
    <source>
        <dbReference type="Ensembl" id="ENSGMOP00000010024.2"/>
    </source>
</evidence>
<dbReference type="InterPro" id="IPR002035">
    <property type="entry name" value="VWF_A"/>
</dbReference>
<dbReference type="Pfam" id="PF00092">
    <property type="entry name" value="VWA"/>
    <property type="match status" value="8"/>
</dbReference>
<dbReference type="InterPro" id="IPR050525">
    <property type="entry name" value="ECM_Assembly_Org"/>
</dbReference>
<dbReference type="SUPFAM" id="SSF53300">
    <property type="entry name" value="vWA-like"/>
    <property type="match status" value="9"/>
</dbReference>
<dbReference type="GO" id="GO:0005576">
    <property type="term" value="C:extracellular region"/>
    <property type="evidence" value="ECO:0007669"/>
    <property type="project" value="UniProtKB-SubCell"/>
</dbReference>
<dbReference type="Ensembl" id="ENSGMOT00000010294.2">
    <property type="protein sequence ID" value="ENSGMOP00000010024.2"/>
    <property type="gene ID" value="ENSGMOG00000009368.2"/>
</dbReference>
<dbReference type="InterPro" id="IPR008160">
    <property type="entry name" value="Collagen"/>
</dbReference>
<feature type="region of interest" description="Disordered" evidence="2">
    <location>
        <begin position="1790"/>
        <end position="1925"/>
    </location>
</feature>
<dbReference type="PANTHER" id="PTHR24020:SF86">
    <property type="entry name" value="COLLAGEN, TYPE VI, ALPHA 4"/>
    <property type="match status" value="1"/>
</dbReference>
<feature type="domain" description="VWFA" evidence="4">
    <location>
        <begin position="1209"/>
        <end position="1382"/>
    </location>
</feature>
<reference evidence="5" key="1">
    <citation type="submission" date="2025-08" db="UniProtKB">
        <authorList>
            <consortium name="Ensembl"/>
        </authorList>
    </citation>
    <scope>IDENTIFICATION</scope>
</reference>
<feature type="chain" id="PRO_5046410405" description="VWFA domain-containing protein" evidence="3">
    <location>
        <begin position="23"/>
        <end position="1954"/>
    </location>
</feature>
<dbReference type="Gene3D" id="3.40.50.410">
    <property type="entry name" value="von Willebrand factor, type A domain"/>
    <property type="match status" value="9"/>
</dbReference>
<dbReference type="Proteomes" id="UP000694546">
    <property type="component" value="Chromosome 11"/>
</dbReference>
<sequence length="1954" mass="214357">MAEIRSLLFVALMASVCLHGHAAQLTDTLSSQKCTETSLADIVFLLDGSSSISAKSFKEMLLFLQKFIQNLDVGADKVRVGVAQYSDEPYEEFLLKDHMDEASLLEQVSKIQHRNGGTFTGKAMTFLQQTFFTPEGGSRAAQRVPQIAVVITDGDSSDDVIEPARQLRQKGVIVFAIDIGSSNSTNMHQIANRPHERFLFSITSYQALQQLLDRLLQILCVTVEDQRAVLLFPQKCNETSLADIVFLLDGSSSISPESFKEMLLFLQKFIQNLDVGADKVRVGVAQYSDEPYKEFLLKDHMDEALLLDQVSKIEHRKGGTFTGQAITFLQQTFFTPEGGSRAAEGVGVPQIAVVITDGGSSDDVIEPARQLRQKGVIVFAIDIGRSNSTNLHEIANRPHERFLFSINSYQALQQLLDRLLQILCVTVEDQRAALVPKFSDIYFLVDSGLTAADFKLTQNMMVRVVQQLNVGDGAHRIGLARYGQETKSEFLPKKFKNKKEVVARIKGLKVIKGSPNAPRNLGGALNYAVDNFFSTEAGSREHLGFRQFLVVASGANSSDSIYQPARRVKSEGVTVMGIGLGPGMTDQMKTVASAPYVYQSANIVPMLKAAFETEEEHMGVVEDCVASRVADVVFIVDESERIEAADFQLVLSFLHNMVESLDVQTNRVRVGIVTYSDNPAVQVYLDTFDNKNEILQFIKMLHYHGGGNKTGLALKFARENVFVKQRGGRKSQGVQQVAVVITYGKSQDEVEKEAADLRRDGVTIYAIGIKDADETQLVQIASHPSTKHVYNVDSFVRLKTLQKSLEKTMCHNIFRQAIAVNERRTDIKEGCMQTDEADIFFLIDQSGSIQPDDFNHMKKFVIDFLNTYHIGPDHIRVGCVKYADSPTLEFDLTTYTDSKTLENAVERIVHVGGGTETGRGLSFMAPLFERAMKTRGHKVPEHLIVITDGKSMDKVQLPAEELRTKGVNIYAIGVKEAVETELRKIAGSPQNTFLVNNFDALKIIKDDIITEICSADACKDIPRDLLFLIDSSGSIRSDEYQKMKDFMKAMIGKSQIEKEIVHVGVMQFSTSQTMVFQLNDFHDKGEMLKAIDKMQQLGGGTHTGQALTEVSLYFDLAKGGRPGKRQNLIMITDGESQDQVKGPAEVLRQKGVTIFSIGVVNANTTQLLEISGSDDHVFTQRNFDALKDLERELNLRLCERECQKTQMADIIFLVDGSTSISVGNFSAMLNFMQSVVNLTTVGEKMTRFGVILYSNETESKFNLKEYFSKSEVLKAIQALKSPTGNTYTGKALNYTLQFFDEKYGGRQAAEVPQILMVITDGEATDRHDLKAPSEALREKGISVFSIGVKGADKTELVIMAGEPSRVFFVDNFDALKTLYKNVSSELCSTTIPGCKKEKADLVLLVDTSETISDNAFSNMTTFMTDLIGSFKISKDQVRVGLAQFSSNTKKEFYLNQFHTVEEVTKNILDMVRQKEGTKIGKALDFIKSYFEASTGSRISSRVSQNLVVMMDDGSLDDPVQEAEVLRGMGIRIFVIGVGVFNKLDLKKITADTDLIFTVQDFGALAKIKQKVVETICEKPACSIDVAIGFDMSQRSGSQLLVSGFPKLRAALPEILHHVSTLKGLCCVQNMPIEPNVAFRLVSHDGRVLDDFNFEPFSEAVVDKVMNVQMSEDTFFNTALLTSFQEKFKTQSNAGAKVLVVFTDGLDEDVMKLEHQSELLRLSGVNALLAVALDGVRDSSQIQMVEFGRGFGYKVPLSVGMQSVGSTLLKQIDAVAERECCGVMCKCSGHEGSRGLRGSSAAKGVPGPNGHPGFPGEEGTAGDRGHPGPSGVRGNQGCPGTRGQKGNRGHRGDKGEEGDLGMDGVDGQQGEAGLKGALGDRGRPGNAGNTGIRGEGGDEGQRGLRGDPGAAGSDNAEVGPKGEPGNAGMPVRNLLLGTIFSVTVFLSRFGTFLRS</sequence>
<keyword evidence="6" id="KW-1185">Reference proteome</keyword>
<feature type="domain" description="VWFA" evidence="4">
    <location>
        <begin position="41"/>
        <end position="215"/>
    </location>
</feature>
<dbReference type="PRINTS" id="PR00453">
    <property type="entry name" value="VWFADOMAIN"/>
</dbReference>
<evidence type="ECO:0000256" key="2">
    <source>
        <dbReference type="SAM" id="MobiDB-lite"/>
    </source>
</evidence>
<feature type="domain" description="VWFA" evidence="4">
    <location>
        <begin position="1400"/>
        <end position="1571"/>
    </location>
</feature>
<dbReference type="GeneTree" id="ENSGT00940000155619"/>
<dbReference type="PROSITE" id="PS50234">
    <property type="entry name" value="VWFA"/>
    <property type="match status" value="9"/>
</dbReference>
<dbReference type="PANTHER" id="PTHR24020">
    <property type="entry name" value="COLLAGEN ALPHA"/>
    <property type="match status" value="1"/>
</dbReference>
<keyword evidence="1" id="KW-0130">Cell adhesion</keyword>
<keyword evidence="3" id="KW-0732">Signal</keyword>
<evidence type="ECO:0000313" key="6">
    <source>
        <dbReference type="Proteomes" id="UP000694546"/>
    </source>
</evidence>
<feature type="signal peptide" evidence="3">
    <location>
        <begin position="1"/>
        <end position="22"/>
    </location>
</feature>
<protein>
    <recommendedName>
        <fullName evidence="4">VWFA domain-containing protein</fullName>
    </recommendedName>
</protein>
<evidence type="ECO:0000256" key="3">
    <source>
        <dbReference type="SAM" id="SignalP"/>
    </source>
</evidence>
<dbReference type="SMART" id="SM00327">
    <property type="entry name" value="VWA"/>
    <property type="match status" value="9"/>
</dbReference>
<dbReference type="OMA" id="VIVFAID"/>
<feature type="compositionally biased region" description="Basic and acidic residues" evidence="2">
    <location>
        <begin position="1894"/>
        <end position="1904"/>
    </location>
</feature>
<name>A0A8C5F6H0_GADMO</name>
<organism evidence="5 6">
    <name type="scientific">Gadus morhua</name>
    <name type="common">Atlantic cod</name>
    <dbReference type="NCBI Taxonomy" id="8049"/>
    <lineage>
        <taxon>Eukaryota</taxon>
        <taxon>Metazoa</taxon>
        <taxon>Chordata</taxon>
        <taxon>Craniata</taxon>
        <taxon>Vertebrata</taxon>
        <taxon>Euteleostomi</taxon>
        <taxon>Actinopterygii</taxon>
        <taxon>Neopterygii</taxon>
        <taxon>Teleostei</taxon>
        <taxon>Neoteleostei</taxon>
        <taxon>Acanthomorphata</taxon>
        <taxon>Zeiogadaria</taxon>
        <taxon>Gadariae</taxon>
        <taxon>Gadiformes</taxon>
        <taxon>Gadoidei</taxon>
        <taxon>Gadidae</taxon>
        <taxon>Gadus</taxon>
    </lineage>
</organism>
<feature type="domain" description="VWFA" evidence="4">
    <location>
        <begin position="1584"/>
        <end position="1771"/>
    </location>
</feature>
<dbReference type="InterPro" id="IPR036465">
    <property type="entry name" value="vWFA_dom_sf"/>
</dbReference>
<accession>A0A8C5F6H0</accession>
<feature type="domain" description="VWFA" evidence="4">
    <location>
        <begin position="440"/>
        <end position="629"/>
    </location>
</feature>
<feature type="domain" description="VWFA" evidence="4">
    <location>
        <begin position="838"/>
        <end position="1012"/>
    </location>
</feature>
<reference evidence="5" key="2">
    <citation type="submission" date="2025-09" db="UniProtKB">
        <authorList>
            <consortium name="Ensembl"/>
        </authorList>
    </citation>
    <scope>IDENTIFICATION</scope>
</reference>
<evidence type="ECO:0000259" key="4">
    <source>
        <dbReference type="PROSITE" id="PS50234"/>
    </source>
</evidence>
<dbReference type="Pfam" id="PF01391">
    <property type="entry name" value="Collagen"/>
    <property type="match status" value="1"/>
</dbReference>